<dbReference type="GO" id="GO:0046327">
    <property type="term" value="P:glycerol biosynthetic process from pyruvate"/>
    <property type="evidence" value="ECO:0007669"/>
    <property type="project" value="TreeGrafter"/>
</dbReference>
<feature type="binding site" evidence="11">
    <location>
        <begin position="387"/>
        <end position="389"/>
    </location>
    <ligand>
        <name>substrate</name>
    </ligand>
</feature>
<dbReference type="GO" id="GO:0030145">
    <property type="term" value="F:manganese ion binding"/>
    <property type="evidence" value="ECO:0007669"/>
    <property type="project" value="UniProtKB-UniRule"/>
</dbReference>
<keyword evidence="10 11" id="KW-0456">Lyase</keyword>
<dbReference type="PIRSF" id="PIRSF001348">
    <property type="entry name" value="PEP_carboxykinase_GTP"/>
    <property type="match status" value="1"/>
</dbReference>
<keyword evidence="5 11" id="KW-0479">Metal-binding</keyword>
<keyword evidence="11" id="KW-0963">Cytoplasm</keyword>
<dbReference type="GO" id="GO:0006094">
    <property type="term" value="P:gluconeogenesis"/>
    <property type="evidence" value="ECO:0007669"/>
    <property type="project" value="UniProtKB-UniRule"/>
</dbReference>
<dbReference type="CDD" id="cd00819">
    <property type="entry name" value="PEPCK_GTP"/>
    <property type="match status" value="1"/>
</dbReference>
<dbReference type="GO" id="GO:0033993">
    <property type="term" value="P:response to lipid"/>
    <property type="evidence" value="ECO:0007669"/>
    <property type="project" value="TreeGrafter"/>
</dbReference>
<evidence type="ECO:0000256" key="12">
    <source>
        <dbReference type="SAM" id="MobiDB-lite"/>
    </source>
</evidence>
<dbReference type="GO" id="GO:0019543">
    <property type="term" value="P:propionate catabolic process"/>
    <property type="evidence" value="ECO:0007669"/>
    <property type="project" value="TreeGrafter"/>
</dbReference>
<dbReference type="FunFam" id="3.40.449.10:FF:000005">
    <property type="entry name" value="Phosphoenolpyruvate carboxykinase [GTP]"/>
    <property type="match status" value="1"/>
</dbReference>
<dbReference type="Gene3D" id="3.40.449.10">
    <property type="entry name" value="Phosphoenolpyruvate Carboxykinase, domain 1"/>
    <property type="match status" value="1"/>
</dbReference>
<feature type="binding site" evidence="11">
    <location>
        <position position="389"/>
    </location>
    <ligand>
        <name>GTP</name>
        <dbReference type="ChEBI" id="CHEBI:37565"/>
    </ligand>
</feature>
<feature type="domain" description="Phosphoenolpyruvate carboxykinase GTP-utilising N-terminal" evidence="14">
    <location>
        <begin position="13"/>
        <end position="235"/>
    </location>
</feature>
<evidence type="ECO:0000256" key="5">
    <source>
        <dbReference type="ARBA" id="ARBA00022723"/>
    </source>
</evidence>
<feature type="binding site" evidence="11">
    <location>
        <position position="265"/>
    </location>
    <ligand>
        <name>substrate</name>
    </ligand>
</feature>
<organism evidence="15">
    <name type="scientific">uncultured bacterium contig00113</name>
    <dbReference type="NCBI Taxonomy" id="1181576"/>
    <lineage>
        <taxon>Bacteria</taxon>
        <taxon>environmental samples</taxon>
    </lineage>
</organism>
<dbReference type="EMBL" id="JQ844281">
    <property type="protein sequence ID" value="AGS54231.1"/>
    <property type="molecule type" value="Genomic_DNA"/>
</dbReference>
<dbReference type="PANTHER" id="PTHR11561">
    <property type="entry name" value="PHOSPHOENOLPYRUVATE CARBOXYKINASE"/>
    <property type="match status" value="1"/>
</dbReference>
<evidence type="ECO:0000256" key="3">
    <source>
        <dbReference type="ARBA" id="ARBA00011245"/>
    </source>
</evidence>
<dbReference type="EC" id="4.1.1.32" evidence="11"/>
<evidence type="ECO:0000256" key="8">
    <source>
        <dbReference type="ARBA" id="ARBA00023134"/>
    </source>
</evidence>
<dbReference type="AlphaFoldDB" id="A0A806KSK7"/>
<accession>A0A806KSK7</accession>
<keyword evidence="15" id="KW-0808">Transferase</keyword>
<feature type="region of interest" description="Disordered" evidence="12">
    <location>
        <begin position="359"/>
        <end position="379"/>
    </location>
</feature>
<evidence type="ECO:0000256" key="4">
    <source>
        <dbReference type="ARBA" id="ARBA00022432"/>
    </source>
</evidence>
<sequence>MNINELKHANLKKWVEEAAALMTPDSVEICDGSKAEYDKHIKILVDAGLGTPLKKRPNSYLFRSDPSDVARAESRTFIASKNKDDAGPTNNWRDPVELKETMSEQYKGCMKGRTMYVIPFSMGPVGSNIAKIGVEITDSPYVVVNMHIMTRVGTKVLDVLGTDGFFVPCLHSIAKPLGPGESDNGKWPCEPDVNKKYISHFPDTYEIWSYGSGYGGNALLGKKCLALRIASVLARDEGWLAEHMLILKLTNPKGEVKYVTGALPSACGKTNLAMLVPTLPGWKVETIGDDIAWMKFGEDGRLYAINPEAGFFGVAPGTSDHSNYNAMQSIRENSIFTNCGLTEDGDIWWEQIGHGAPGETIIDWHGNKKPAPKTDKSPKGEEIAHANARFTAPAKQCPCIAKEWEDPKGVPISAFLFGGRRATTIPLVNQSKSWRHGVFMGTITGSEITAAALDLKEGSVRRDPFAMLPFCGYHMGDYFAHWLKLGKKSQDEGHGDKLPKIFFVNWFRKDKDGHFMWPGYGENSRVLAWIFDRCDGKDNFVETPIGNLPKPGAIEPPPGVSAEVLKELCTVDTEGWRKEISDVRGNHYAKFGDRMPKEMYEELDIIEKELSK</sequence>
<dbReference type="GO" id="GO:0005525">
    <property type="term" value="F:GTP binding"/>
    <property type="evidence" value="ECO:0007669"/>
    <property type="project" value="UniProtKB-UniRule"/>
</dbReference>
<feature type="binding site" evidence="11">
    <location>
        <begin position="214"/>
        <end position="216"/>
    </location>
    <ligand>
        <name>substrate</name>
    </ligand>
</feature>
<feature type="binding site" evidence="11">
    <location>
        <position position="71"/>
    </location>
    <ligand>
        <name>substrate</name>
    </ligand>
</feature>
<keyword evidence="15" id="KW-0670">Pyruvate</keyword>
<dbReference type="InterPro" id="IPR035078">
    <property type="entry name" value="PEP_carboxykinase_GTP_N"/>
</dbReference>
<feature type="binding site" evidence="11">
    <location>
        <position position="420"/>
    </location>
    <ligand>
        <name>GTP</name>
        <dbReference type="ChEBI" id="CHEBI:37565"/>
    </ligand>
</feature>
<dbReference type="Gene3D" id="2.170.8.10">
    <property type="entry name" value="Phosphoenolpyruvate Carboxykinase, domain 2"/>
    <property type="match status" value="1"/>
</dbReference>
<feature type="binding site" evidence="11">
    <location>
        <position position="290"/>
    </location>
    <ligand>
        <name>Mn(2+)</name>
        <dbReference type="ChEBI" id="CHEBI:29035"/>
    </ligand>
</feature>
<comment type="catalytic activity">
    <reaction evidence="11">
        <text>oxaloacetate + GTP = phosphoenolpyruvate + GDP + CO2</text>
        <dbReference type="Rhea" id="RHEA:10388"/>
        <dbReference type="ChEBI" id="CHEBI:16452"/>
        <dbReference type="ChEBI" id="CHEBI:16526"/>
        <dbReference type="ChEBI" id="CHEBI:37565"/>
        <dbReference type="ChEBI" id="CHEBI:58189"/>
        <dbReference type="ChEBI" id="CHEBI:58702"/>
        <dbReference type="EC" id="4.1.1.32"/>
    </reaction>
</comment>
<reference evidence="15" key="1">
    <citation type="submission" date="2012-03" db="EMBL/GenBank/DDBJ databases">
        <title>Functional metagenomics reveals considerable lignocellulase gene clusters in the gut microbiome of a wood-feeding higher termite.</title>
        <authorList>
            <person name="Liu N."/>
        </authorList>
    </citation>
    <scope>NUCLEOTIDE SEQUENCE</scope>
</reference>
<evidence type="ECO:0000256" key="10">
    <source>
        <dbReference type="ARBA" id="ARBA00023239"/>
    </source>
</evidence>
<comment type="similarity">
    <text evidence="2 11">Belongs to the phosphoenolpyruvate carboxykinase [GTP] family.</text>
</comment>
<dbReference type="HAMAP" id="MF_00452">
    <property type="entry name" value="PEPCK_GTP"/>
    <property type="match status" value="1"/>
</dbReference>
<keyword evidence="8 11" id="KW-0342">GTP-binding</keyword>
<dbReference type="GO" id="GO:0016301">
    <property type="term" value="F:kinase activity"/>
    <property type="evidence" value="ECO:0007669"/>
    <property type="project" value="UniProtKB-KW"/>
</dbReference>
<dbReference type="Pfam" id="PF17297">
    <property type="entry name" value="PEPCK_N"/>
    <property type="match status" value="1"/>
</dbReference>
<gene>
    <name evidence="11" type="primary">pckG</name>
</gene>
<dbReference type="GO" id="GO:0005829">
    <property type="term" value="C:cytosol"/>
    <property type="evidence" value="ECO:0007669"/>
    <property type="project" value="TreeGrafter"/>
</dbReference>
<dbReference type="InterPro" id="IPR008209">
    <property type="entry name" value="PEP_carboxykinase_GTP"/>
</dbReference>
<dbReference type="GO" id="GO:0006107">
    <property type="term" value="P:oxaloacetate metabolic process"/>
    <property type="evidence" value="ECO:0007669"/>
    <property type="project" value="TreeGrafter"/>
</dbReference>
<comment type="subunit">
    <text evidence="3 11">Monomer.</text>
</comment>
<dbReference type="Pfam" id="PF00821">
    <property type="entry name" value="PEPCK_GTP"/>
    <property type="match status" value="1"/>
</dbReference>
<keyword evidence="6 11" id="KW-0547">Nucleotide-binding</keyword>
<evidence type="ECO:0000256" key="7">
    <source>
        <dbReference type="ARBA" id="ARBA00022793"/>
    </source>
</evidence>
<evidence type="ECO:0000256" key="6">
    <source>
        <dbReference type="ARBA" id="ARBA00022741"/>
    </source>
</evidence>
<protein>
    <recommendedName>
        <fullName evidence="11">Phosphoenolpyruvate carboxykinase [GTP]</fullName>
        <shortName evidence="11">PEP carboxykinase</shortName>
        <shortName evidence="11">PEPCK</shortName>
        <ecNumber evidence="11">4.1.1.32</ecNumber>
    </recommendedName>
    <alternativeName>
        <fullName evidence="11">GTP-dependent phosphoenolpyruvate carboxykinase</fullName>
        <shortName evidence="11">GTP-PEPCK</shortName>
    </alternativeName>
</protein>
<evidence type="ECO:0000256" key="11">
    <source>
        <dbReference type="HAMAP-Rule" id="MF_00452"/>
    </source>
</evidence>
<dbReference type="UniPathway" id="UPA00138"/>
<feature type="active site" evidence="11">
    <location>
        <position position="267"/>
    </location>
</feature>
<evidence type="ECO:0000259" key="14">
    <source>
        <dbReference type="Pfam" id="PF17297"/>
    </source>
</evidence>
<proteinExistence type="inferred from homology"/>
<keyword evidence="9 11" id="KW-0464">Manganese</keyword>
<dbReference type="SUPFAM" id="SSF68923">
    <property type="entry name" value="PEP carboxykinase N-terminal domain"/>
    <property type="match status" value="1"/>
</dbReference>
<keyword evidence="7 11" id="KW-0210">Decarboxylase</keyword>
<dbReference type="InterPro" id="IPR013035">
    <property type="entry name" value="PEP_carboxykinase_C"/>
</dbReference>
<evidence type="ECO:0000259" key="13">
    <source>
        <dbReference type="Pfam" id="PF00821"/>
    </source>
</evidence>
<evidence type="ECO:0000256" key="1">
    <source>
        <dbReference type="ARBA" id="ARBA00004742"/>
    </source>
</evidence>
<dbReference type="PANTHER" id="PTHR11561:SF0">
    <property type="entry name" value="PHOSPHOENOLPYRUVATE CARBOXYKINASE [GTP]-RELATED"/>
    <property type="match status" value="1"/>
</dbReference>
<dbReference type="GO" id="GO:0042594">
    <property type="term" value="P:response to starvation"/>
    <property type="evidence" value="ECO:0007669"/>
    <property type="project" value="TreeGrafter"/>
</dbReference>
<feature type="binding site" evidence="11">
    <location>
        <position position="223"/>
    </location>
    <ligand>
        <name>Mn(2+)</name>
        <dbReference type="ChEBI" id="CHEBI:29035"/>
    </ligand>
</feature>
<dbReference type="NCBIfam" id="NF003253">
    <property type="entry name" value="PRK04210.1"/>
    <property type="match status" value="1"/>
</dbReference>
<dbReference type="InterPro" id="IPR035077">
    <property type="entry name" value="PEP_carboxykinase_GTP_C"/>
</dbReference>
<dbReference type="SUPFAM" id="SSF53795">
    <property type="entry name" value="PEP carboxykinase-like"/>
    <property type="match status" value="1"/>
</dbReference>
<feature type="binding site" evidence="11">
    <location>
        <begin position="520"/>
        <end position="523"/>
    </location>
    <ligand>
        <name>GTP</name>
        <dbReference type="ChEBI" id="CHEBI:37565"/>
    </ligand>
</feature>
<comment type="cofactor">
    <cofactor evidence="11">
        <name>Mn(2+)</name>
        <dbReference type="ChEBI" id="CHEBI:29035"/>
    </cofactor>
    <text evidence="11">Binds 1 Mn(2+) ion per subunit.</text>
</comment>
<evidence type="ECO:0000313" key="15">
    <source>
        <dbReference type="EMBL" id="AGS54231.1"/>
    </source>
</evidence>
<name>A0A806KSK7_9BACT</name>
<evidence type="ECO:0000256" key="9">
    <source>
        <dbReference type="ARBA" id="ARBA00023211"/>
    </source>
</evidence>
<keyword evidence="15" id="KW-0418">Kinase</keyword>
<dbReference type="GO" id="GO:0004613">
    <property type="term" value="F:phosphoenolpyruvate carboxykinase (GTP) activity"/>
    <property type="evidence" value="ECO:0007669"/>
    <property type="project" value="UniProtKB-UniRule"/>
</dbReference>
<dbReference type="InterPro" id="IPR008210">
    <property type="entry name" value="PEP_carboxykinase_N"/>
</dbReference>
<evidence type="ECO:0000256" key="2">
    <source>
        <dbReference type="ARBA" id="ARBA00005796"/>
    </source>
</evidence>
<comment type="subcellular location">
    <subcellularLocation>
        <location evidence="11">Cytoplasm</location>
    </subcellularLocation>
</comment>
<feature type="binding site" evidence="11">
    <location>
        <begin position="266"/>
        <end position="271"/>
    </location>
    <ligand>
        <name>GTP</name>
        <dbReference type="ChEBI" id="CHEBI:37565"/>
    </ligand>
</feature>
<feature type="domain" description="Phosphoenolpyruvate carboxykinase C-terminal P-loop" evidence="13">
    <location>
        <begin position="239"/>
        <end position="608"/>
    </location>
</feature>
<comment type="function">
    <text evidence="11">Catalyzes the conversion of oxaloacetate (OAA) to phosphoenolpyruvate (PEP), the rate-limiting step in the metabolic pathway that produces glucose from lactate and other precursors derived from the citric acid cycle.</text>
</comment>
<keyword evidence="4 11" id="KW-0312">Gluconeogenesis</keyword>
<comment type="pathway">
    <text evidence="1 11">Carbohydrate biosynthesis; gluconeogenesis.</text>
</comment>
<dbReference type="Gene3D" id="3.90.228.20">
    <property type="match status" value="1"/>
</dbReference>
<feature type="binding site" evidence="11">
    <location>
        <position position="243"/>
    </location>
    <ligand>
        <name>Mn(2+)</name>
        <dbReference type="ChEBI" id="CHEBI:29035"/>
    </ligand>
</feature>
<dbReference type="GO" id="GO:0071333">
    <property type="term" value="P:cellular response to glucose stimulus"/>
    <property type="evidence" value="ECO:0007669"/>
    <property type="project" value="TreeGrafter"/>
</dbReference>